<evidence type="ECO:0000256" key="1">
    <source>
        <dbReference type="SAM" id="SignalP"/>
    </source>
</evidence>
<dbReference type="Proteomes" id="UP000254834">
    <property type="component" value="Chromosome"/>
</dbReference>
<name>A0A345ZCL9_9BACT</name>
<proteinExistence type="predicted"/>
<protein>
    <submittedName>
        <fullName evidence="2">Uncharacterized protein</fullName>
    </submittedName>
</protein>
<accession>A0A345ZCL9</accession>
<dbReference type="KEGG" id="cdes:C0J27_04875"/>
<gene>
    <name evidence="2" type="ORF">C0J27_04875</name>
</gene>
<keyword evidence="3" id="KW-1185">Reference proteome</keyword>
<reference evidence="2 3" key="1">
    <citation type="submission" date="2017-12" db="EMBL/GenBank/DDBJ databases">
        <title>Chromulinavorax destructans is a abundant pathogen of dominant heterotrophic picoflagllates.</title>
        <authorList>
            <person name="Deeg C.M."/>
            <person name="Zimmer M."/>
            <person name="Suttle C.A."/>
        </authorList>
    </citation>
    <scope>NUCLEOTIDE SEQUENCE [LARGE SCALE GENOMIC DNA]</scope>
    <source>
        <strain evidence="2 3">SeV1</strain>
    </source>
</reference>
<feature type="chain" id="PRO_5016881889" evidence="1">
    <location>
        <begin position="24"/>
        <end position="175"/>
    </location>
</feature>
<dbReference type="RefSeq" id="WP_115586051.1">
    <property type="nucleotide sequence ID" value="NZ_CP025544.1"/>
</dbReference>
<keyword evidence="1" id="KW-0732">Signal</keyword>
<dbReference type="AlphaFoldDB" id="A0A345ZCL9"/>
<organism evidence="2 3">
    <name type="scientific">Candidatus Chromulinivorax destructor</name>
    <dbReference type="NCBI Taxonomy" id="2066483"/>
    <lineage>
        <taxon>Bacteria</taxon>
        <taxon>Candidatus Babelota</taxon>
        <taxon>Candidatus Babeliae</taxon>
        <taxon>Candidatus Babeliales</taxon>
        <taxon>Candidatus Chromulinivoraceae</taxon>
        <taxon>Candidatus Chromulinivorax</taxon>
    </lineage>
</organism>
<sequence length="175" mass="19631">MYKKFILHLLLLTAVSNSQSLHASDEPINQLITYVIANISENSWYIWTKITQNSDQICSELSKQAEANKDEINKGVIGLTSAALLKTGTVAYDWMFPKKEDIAKQAEAEVRTEEANKRLKYLKAEANFSKCLESIKKDAQQNAEGIPTVCEEQARALILCDGEAALMVMLKNFNK</sequence>
<feature type="signal peptide" evidence="1">
    <location>
        <begin position="1"/>
        <end position="23"/>
    </location>
</feature>
<evidence type="ECO:0000313" key="3">
    <source>
        <dbReference type="Proteomes" id="UP000254834"/>
    </source>
</evidence>
<evidence type="ECO:0000313" key="2">
    <source>
        <dbReference type="EMBL" id="AXK61036.1"/>
    </source>
</evidence>
<dbReference type="EMBL" id="CP025544">
    <property type="protein sequence ID" value="AXK61036.1"/>
    <property type="molecule type" value="Genomic_DNA"/>
</dbReference>